<accession>A0A1H7JFY8</accession>
<reference evidence="2 3" key="1">
    <citation type="submission" date="2016-10" db="EMBL/GenBank/DDBJ databases">
        <authorList>
            <person name="de Groot N.N."/>
        </authorList>
    </citation>
    <scope>NUCLEOTIDE SEQUENCE [LARGE SCALE GENOMIC DNA]</scope>
    <source>
        <strain evidence="2 3">KH2T6</strain>
    </source>
</reference>
<dbReference type="Pfam" id="PF13306">
    <property type="entry name" value="LRR_5"/>
    <property type="match status" value="1"/>
</dbReference>
<name>A0A1H7JFY8_RUMAL</name>
<dbReference type="Proteomes" id="UP000186015">
    <property type="component" value="Unassembled WGS sequence"/>
</dbReference>
<dbReference type="InterPro" id="IPR026906">
    <property type="entry name" value="LRR_5"/>
</dbReference>
<gene>
    <name evidence="2" type="ORF">SAMN05216469_10545</name>
</gene>
<dbReference type="InterPro" id="IPR032675">
    <property type="entry name" value="LRR_dom_sf"/>
</dbReference>
<dbReference type="AlphaFoldDB" id="A0A1H7JFY8"/>
<evidence type="ECO:0000313" key="3">
    <source>
        <dbReference type="Proteomes" id="UP000186015"/>
    </source>
</evidence>
<evidence type="ECO:0000256" key="1">
    <source>
        <dbReference type="SAM" id="SignalP"/>
    </source>
</evidence>
<dbReference type="EMBL" id="FOAT01000005">
    <property type="protein sequence ID" value="SEK73529.1"/>
    <property type="molecule type" value="Genomic_DNA"/>
</dbReference>
<dbReference type="Gene3D" id="3.80.10.10">
    <property type="entry name" value="Ribonuclease Inhibitor"/>
    <property type="match status" value="1"/>
</dbReference>
<keyword evidence="1" id="KW-0732">Signal</keyword>
<sequence>MNNKKIVAGLLALTFAFGGAALPNTVVNSNAVISASAAEKEVLTYGDFKYTLLEDGTAEIRSYEGKNTKVEIPAEVDGVAVTSIGYAAFHYNTSIVSVSMPDSITTMDREVFAHCSNLVEVKLSANLTDIGSSSFVYRNPSLVIKCYNGSKAEKYALANGINIKVIDAKDKTEYPVLNATQTNSVYRQIRLNWTAVEGAEQYGVAVYLAGKWRIQTQSIPANVTSYTTPKNLRPATTNKVVIVAKVNGKWDTRNLEDRSFSIYTYFYKTTGTLNNK</sequence>
<feature type="signal peptide" evidence="1">
    <location>
        <begin position="1"/>
        <end position="20"/>
    </location>
</feature>
<protein>
    <submittedName>
        <fullName evidence="2">Leucine rich repeat-containing protein</fullName>
    </submittedName>
</protein>
<organism evidence="2 3">
    <name type="scientific">Ruminococcus albus</name>
    <dbReference type="NCBI Taxonomy" id="1264"/>
    <lineage>
        <taxon>Bacteria</taxon>
        <taxon>Bacillati</taxon>
        <taxon>Bacillota</taxon>
        <taxon>Clostridia</taxon>
        <taxon>Eubacteriales</taxon>
        <taxon>Oscillospiraceae</taxon>
        <taxon>Ruminococcus</taxon>
    </lineage>
</organism>
<dbReference type="OrthoDB" id="1819527at2"/>
<dbReference type="RefSeq" id="WP_074831828.1">
    <property type="nucleotide sequence ID" value="NZ_FOAT01000005.1"/>
</dbReference>
<proteinExistence type="predicted"/>
<evidence type="ECO:0000313" key="2">
    <source>
        <dbReference type="EMBL" id="SEK73529.1"/>
    </source>
</evidence>
<feature type="chain" id="PRO_5038741238" evidence="1">
    <location>
        <begin position="21"/>
        <end position="276"/>
    </location>
</feature>